<protein>
    <submittedName>
        <fullName evidence="8">FAD-dependent oxidoreductase</fullName>
    </submittedName>
</protein>
<name>A0ABT7JA50_9ACTN</name>
<dbReference type="InterPro" id="IPR036188">
    <property type="entry name" value="FAD/NAD-bd_sf"/>
</dbReference>
<feature type="domain" description="FAD/NAD(P)-binding" evidence="6">
    <location>
        <begin position="6"/>
        <end position="307"/>
    </location>
</feature>
<dbReference type="PANTHER" id="PTHR43557:SF2">
    <property type="entry name" value="RIESKE DOMAIN-CONTAINING PROTEIN-RELATED"/>
    <property type="match status" value="1"/>
</dbReference>
<evidence type="ECO:0000313" key="8">
    <source>
        <dbReference type="EMBL" id="MDL2081665.1"/>
    </source>
</evidence>
<accession>A0ABT7JA50</accession>
<evidence type="ECO:0000256" key="4">
    <source>
        <dbReference type="ARBA" id="ARBA00023002"/>
    </source>
</evidence>
<dbReference type="InterPro" id="IPR028202">
    <property type="entry name" value="Reductase_C"/>
</dbReference>
<evidence type="ECO:0000259" key="7">
    <source>
        <dbReference type="Pfam" id="PF14759"/>
    </source>
</evidence>
<dbReference type="InterPro" id="IPR023753">
    <property type="entry name" value="FAD/NAD-binding_dom"/>
</dbReference>
<dbReference type="Gene3D" id="3.30.390.30">
    <property type="match status" value="1"/>
</dbReference>
<dbReference type="Pfam" id="PF14759">
    <property type="entry name" value="Reductase_C"/>
    <property type="match status" value="1"/>
</dbReference>
<organism evidence="8 9">
    <name type="scientific">Streptomyces fuscus</name>
    <dbReference type="NCBI Taxonomy" id="3048495"/>
    <lineage>
        <taxon>Bacteria</taxon>
        <taxon>Bacillati</taxon>
        <taxon>Actinomycetota</taxon>
        <taxon>Actinomycetes</taxon>
        <taxon>Kitasatosporales</taxon>
        <taxon>Streptomycetaceae</taxon>
        <taxon>Streptomyces</taxon>
    </lineage>
</organism>
<evidence type="ECO:0000313" key="9">
    <source>
        <dbReference type="Proteomes" id="UP001241926"/>
    </source>
</evidence>
<dbReference type="InterPro" id="IPR016156">
    <property type="entry name" value="FAD/NAD-linked_Rdtase_dimer_sf"/>
</dbReference>
<dbReference type="PRINTS" id="PR00368">
    <property type="entry name" value="FADPNR"/>
</dbReference>
<dbReference type="PANTHER" id="PTHR43557">
    <property type="entry name" value="APOPTOSIS-INDUCING FACTOR 1"/>
    <property type="match status" value="1"/>
</dbReference>
<dbReference type="SUPFAM" id="SSF55424">
    <property type="entry name" value="FAD/NAD-linked reductases, dimerisation (C-terminal) domain"/>
    <property type="match status" value="1"/>
</dbReference>
<keyword evidence="3" id="KW-0274">FAD</keyword>
<evidence type="ECO:0000256" key="5">
    <source>
        <dbReference type="SAM" id="MobiDB-lite"/>
    </source>
</evidence>
<proteinExistence type="predicted"/>
<comment type="caution">
    <text evidence="8">The sequence shown here is derived from an EMBL/GenBank/DDBJ whole genome shotgun (WGS) entry which is preliminary data.</text>
</comment>
<dbReference type="Proteomes" id="UP001241926">
    <property type="component" value="Unassembled WGS sequence"/>
</dbReference>
<feature type="domain" description="Reductase C-terminal" evidence="7">
    <location>
        <begin position="329"/>
        <end position="406"/>
    </location>
</feature>
<gene>
    <name evidence="8" type="ORF">QNN03_35085</name>
</gene>
<evidence type="ECO:0000256" key="1">
    <source>
        <dbReference type="ARBA" id="ARBA00001974"/>
    </source>
</evidence>
<dbReference type="InterPro" id="IPR050446">
    <property type="entry name" value="FAD-oxidoreductase/Apoptosis"/>
</dbReference>
<reference evidence="8 9" key="1">
    <citation type="submission" date="2023-05" db="EMBL/GenBank/DDBJ databases">
        <title>Streptomyces fuscus sp. nov., a brown-black pigment producing actinomyces isolated from dry sand of Sea duck farm.</title>
        <authorList>
            <person name="Xie J."/>
            <person name="Shen N."/>
        </authorList>
    </citation>
    <scope>NUCLEOTIDE SEQUENCE [LARGE SCALE GENOMIC DNA]</scope>
    <source>
        <strain evidence="8 9">GXMU-J15</strain>
    </source>
</reference>
<feature type="region of interest" description="Disordered" evidence="5">
    <location>
        <begin position="393"/>
        <end position="413"/>
    </location>
</feature>
<evidence type="ECO:0000259" key="6">
    <source>
        <dbReference type="Pfam" id="PF07992"/>
    </source>
</evidence>
<comment type="cofactor">
    <cofactor evidence="1">
        <name>FAD</name>
        <dbReference type="ChEBI" id="CHEBI:57692"/>
    </cofactor>
</comment>
<dbReference type="EMBL" id="JASJUS010000053">
    <property type="protein sequence ID" value="MDL2081665.1"/>
    <property type="molecule type" value="Genomic_DNA"/>
</dbReference>
<dbReference type="PRINTS" id="PR00411">
    <property type="entry name" value="PNDRDTASEI"/>
</dbReference>
<dbReference type="RefSeq" id="WP_285436984.1">
    <property type="nucleotide sequence ID" value="NZ_JASJUS010000053.1"/>
</dbReference>
<sequence>MSDPHEIVVIGAGAAGATTAESLRRQGYDGRLTLVGAEPHLPYDRPPLSKQILTGRWEPDRVRLRAPEVYERLAIDLRLGSPVTGLDRTGRTVHLADGTRLHTDAVVVATGVRPRRLPRTDHPGRSEPPAGVHVLRTLDDALALREALRAGPRMVVAGAGLLGAEAAVAARALGADVTLVSSAPVPLLGLLGPQAAGLVAATHRDLGLRVHQGRVTAVRAARDTVTGVQLADGGVLPADVVLVATGSVPNTEWLHGTGVPVGDGVVCDVLCAAEPGVWAAGDVANRPDPRTRRRRRLEHRTHATEQAMAVARNILAGGAARPFAPLRSFWTDQHDLKIQVFGDLTGTDRCHILQGTPSERQFTAVYYAGERVLGAVAVNMPREALRLRVAVESGELPTTDHPADPTPAGATEG</sequence>
<evidence type="ECO:0000256" key="2">
    <source>
        <dbReference type="ARBA" id="ARBA00022630"/>
    </source>
</evidence>
<keyword evidence="9" id="KW-1185">Reference proteome</keyword>
<keyword evidence="4" id="KW-0560">Oxidoreductase</keyword>
<evidence type="ECO:0000256" key="3">
    <source>
        <dbReference type="ARBA" id="ARBA00022827"/>
    </source>
</evidence>
<dbReference type="Gene3D" id="3.50.50.60">
    <property type="entry name" value="FAD/NAD(P)-binding domain"/>
    <property type="match status" value="2"/>
</dbReference>
<keyword evidence="2" id="KW-0285">Flavoprotein</keyword>
<dbReference type="Pfam" id="PF07992">
    <property type="entry name" value="Pyr_redox_2"/>
    <property type="match status" value="1"/>
</dbReference>
<dbReference type="SUPFAM" id="SSF51905">
    <property type="entry name" value="FAD/NAD(P)-binding domain"/>
    <property type="match status" value="2"/>
</dbReference>